<name>A0ABU5SPY8_9BACT</name>
<comment type="similarity">
    <text evidence="1">Belongs to the sigma-70 factor family. ECF subfamily.</text>
</comment>
<dbReference type="NCBIfam" id="TIGR02937">
    <property type="entry name" value="sigma70-ECF"/>
    <property type="match status" value="1"/>
</dbReference>
<dbReference type="InterPro" id="IPR039425">
    <property type="entry name" value="RNA_pol_sigma-70-like"/>
</dbReference>
<reference evidence="7 8" key="1">
    <citation type="submission" date="2023-12" db="EMBL/GenBank/DDBJ databases">
        <title>Novel species of the genus Arcicella isolated from rivers.</title>
        <authorList>
            <person name="Lu H."/>
        </authorList>
    </citation>
    <scope>NUCLEOTIDE SEQUENCE [LARGE SCALE GENOMIC DNA]</scope>
    <source>
        <strain evidence="7 8">DC25W</strain>
    </source>
</reference>
<dbReference type="Gene3D" id="1.10.10.10">
    <property type="entry name" value="Winged helix-like DNA-binding domain superfamily/Winged helix DNA-binding domain"/>
    <property type="match status" value="1"/>
</dbReference>
<evidence type="ECO:0000256" key="1">
    <source>
        <dbReference type="ARBA" id="ARBA00010641"/>
    </source>
</evidence>
<dbReference type="InterPro" id="IPR036388">
    <property type="entry name" value="WH-like_DNA-bd_sf"/>
</dbReference>
<dbReference type="PANTHER" id="PTHR43133:SF46">
    <property type="entry name" value="RNA POLYMERASE SIGMA-70 FACTOR ECF SUBFAMILY"/>
    <property type="match status" value="1"/>
</dbReference>
<organism evidence="7 8">
    <name type="scientific">Arcicella lustrica</name>
    <dbReference type="NCBI Taxonomy" id="2984196"/>
    <lineage>
        <taxon>Bacteria</taxon>
        <taxon>Pseudomonadati</taxon>
        <taxon>Bacteroidota</taxon>
        <taxon>Cytophagia</taxon>
        <taxon>Cytophagales</taxon>
        <taxon>Flectobacillaceae</taxon>
        <taxon>Arcicella</taxon>
    </lineage>
</organism>
<accession>A0ABU5SPY8</accession>
<gene>
    <name evidence="7" type="ORF">VB798_22090</name>
</gene>
<keyword evidence="3" id="KW-0731">Sigma factor</keyword>
<evidence type="ECO:0000256" key="3">
    <source>
        <dbReference type="ARBA" id="ARBA00023082"/>
    </source>
</evidence>
<dbReference type="Gene3D" id="1.10.1740.10">
    <property type="match status" value="1"/>
</dbReference>
<evidence type="ECO:0000259" key="5">
    <source>
        <dbReference type="Pfam" id="PF04542"/>
    </source>
</evidence>
<protein>
    <submittedName>
        <fullName evidence="7">RNA polymerase sigma factor</fullName>
    </submittedName>
</protein>
<dbReference type="InterPro" id="IPR013324">
    <property type="entry name" value="RNA_pol_sigma_r3/r4-like"/>
</dbReference>
<evidence type="ECO:0000256" key="4">
    <source>
        <dbReference type="ARBA" id="ARBA00023163"/>
    </source>
</evidence>
<feature type="domain" description="RNA polymerase sigma factor 70 region 4 type 2" evidence="6">
    <location>
        <begin position="125"/>
        <end position="176"/>
    </location>
</feature>
<dbReference type="Proteomes" id="UP001302222">
    <property type="component" value="Unassembled WGS sequence"/>
</dbReference>
<dbReference type="InterPro" id="IPR013249">
    <property type="entry name" value="RNA_pol_sigma70_r4_t2"/>
</dbReference>
<keyword evidence="4" id="KW-0804">Transcription</keyword>
<dbReference type="Pfam" id="PF08281">
    <property type="entry name" value="Sigma70_r4_2"/>
    <property type="match status" value="1"/>
</dbReference>
<dbReference type="EMBL" id="JAYGIM010000019">
    <property type="protein sequence ID" value="MEA5429299.1"/>
    <property type="molecule type" value="Genomic_DNA"/>
</dbReference>
<dbReference type="InterPro" id="IPR007627">
    <property type="entry name" value="RNA_pol_sigma70_r2"/>
</dbReference>
<dbReference type="Pfam" id="PF04542">
    <property type="entry name" value="Sigma70_r2"/>
    <property type="match status" value="1"/>
</dbReference>
<dbReference type="SUPFAM" id="SSF88659">
    <property type="entry name" value="Sigma3 and sigma4 domains of RNA polymerase sigma factors"/>
    <property type="match status" value="1"/>
</dbReference>
<keyword evidence="8" id="KW-1185">Reference proteome</keyword>
<feature type="domain" description="RNA polymerase sigma-70 region 2" evidence="5">
    <location>
        <begin position="25"/>
        <end position="90"/>
    </location>
</feature>
<proteinExistence type="inferred from homology"/>
<dbReference type="SUPFAM" id="SSF88946">
    <property type="entry name" value="Sigma2 domain of RNA polymerase sigma factors"/>
    <property type="match status" value="1"/>
</dbReference>
<dbReference type="PANTHER" id="PTHR43133">
    <property type="entry name" value="RNA POLYMERASE ECF-TYPE SIGMA FACTO"/>
    <property type="match status" value="1"/>
</dbReference>
<comment type="caution">
    <text evidence="7">The sequence shown here is derived from an EMBL/GenBank/DDBJ whole genome shotgun (WGS) entry which is preliminary data.</text>
</comment>
<dbReference type="RefSeq" id="WP_323689421.1">
    <property type="nucleotide sequence ID" value="NZ_JAYGIM010000019.1"/>
</dbReference>
<evidence type="ECO:0000259" key="6">
    <source>
        <dbReference type="Pfam" id="PF08281"/>
    </source>
</evidence>
<dbReference type="CDD" id="cd06171">
    <property type="entry name" value="Sigma70_r4"/>
    <property type="match status" value="1"/>
</dbReference>
<dbReference type="InterPro" id="IPR014284">
    <property type="entry name" value="RNA_pol_sigma-70_dom"/>
</dbReference>
<evidence type="ECO:0000313" key="7">
    <source>
        <dbReference type="EMBL" id="MEA5429299.1"/>
    </source>
</evidence>
<dbReference type="InterPro" id="IPR013325">
    <property type="entry name" value="RNA_pol_sigma_r2"/>
</dbReference>
<sequence>MESFNDYSLWNALKQGDKDALSTLYFHFYNHLYEYGYRLCQDEHLVKDKIQDLFVKLWVKRDTLAQEVNVQSYLLGSLRNSLNEQYRTETNRGKIIQLYKNTLENEFSLEFELIKLEQETINVNKLHEALSLLTPKQREVIYLRYFEEVSYEEIAKVMDIQTKAVYKLSARALERLKEIMNVSDQDLLMTLILLQISSLKR</sequence>
<evidence type="ECO:0000256" key="2">
    <source>
        <dbReference type="ARBA" id="ARBA00023015"/>
    </source>
</evidence>
<evidence type="ECO:0000313" key="8">
    <source>
        <dbReference type="Proteomes" id="UP001302222"/>
    </source>
</evidence>
<keyword evidence="2" id="KW-0805">Transcription regulation</keyword>